<feature type="compositionally biased region" description="Polar residues" evidence="1">
    <location>
        <begin position="1"/>
        <end position="38"/>
    </location>
</feature>
<name>A0A6J8DJH3_MYTCO</name>
<dbReference type="AlphaFoldDB" id="A0A6J8DJH3"/>
<organism evidence="2 3">
    <name type="scientific">Mytilus coruscus</name>
    <name type="common">Sea mussel</name>
    <dbReference type="NCBI Taxonomy" id="42192"/>
    <lineage>
        <taxon>Eukaryota</taxon>
        <taxon>Metazoa</taxon>
        <taxon>Spiralia</taxon>
        <taxon>Lophotrochozoa</taxon>
        <taxon>Mollusca</taxon>
        <taxon>Bivalvia</taxon>
        <taxon>Autobranchia</taxon>
        <taxon>Pteriomorphia</taxon>
        <taxon>Mytilida</taxon>
        <taxon>Mytiloidea</taxon>
        <taxon>Mytilidae</taxon>
        <taxon>Mytilinae</taxon>
        <taxon>Mytilus</taxon>
    </lineage>
</organism>
<gene>
    <name evidence="2" type="ORF">MCOR_41586</name>
</gene>
<evidence type="ECO:0000313" key="3">
    <source>
        <dbReference type="Proteomes" id="UP000507470"/>
    </source>
</evidence>
<evidence type="ECO:0000313" key="2">
    <source>
        <dbReference type="EMBL" id="CAC5408165.1"/>
    </source>
</evidence>
<sequence>MGYTQSVPMDPSQFRTSKLQQNTNSSGTTINYQPNNANQHRKNFYSGRNNVRPYRYIKNSRANNQNLRLTTTEGLLENNQNNVQNIKDQSAWIFQAKLTSTDNQAKPVIHSHEVNETLRQGSVQSAWEVQAKLTEAQVNHHIQPSTESKITNIQNDHQIKSPTSHQITTNLIQRSVNELEQLNDPI</sequence>
<dbReference type="EMBL" id="CACVKT020007516">
    <property type="protein sequence ID" value="CAC5408165.1"/>
    <property type="molecule type" value="Genomic_DNA"/>
</dbReference>
<reference evidence="2 3" key="1">
    <citation type="submission" date="2020-06" db="EMBL/GenBank/DDBJ databases">
        <authorList>
            <person name="Li R."/>
            <person name="Bekaert M."/>
        </authorList>
    </citation>
    <scope>NUCLEOTIDE SEQUENCE [LARGE SCALE GENOMIC DNA]</scope>
    <source>
        <strain evidence="3">wild</strain>
    </source>
</reference>
<feature type="region of interest" description="Disordered" evidence="1">
    <location>
        <begin position="1"/>
        <end position="46"/>
    </location>
</feature>
<dbReference type="Proteomes" id="UP000507470">
    <property type="component" value="Unassembled WGS sequence"/>
</dbReference>
<accession>A0A6J8DJH3</accession>
<proteinExistence type="predicted"/>
<evidence type="ECO:0000256" key="1">
    <source>
        <dbReference type="SAM" id="MobiDB-lite"/>
    </source>
</evidence>
<keyword evidence="3" id="KW-1185">Reference proteome</keyword>
<dbReference type="OrthoDB" id="10395933at2759"/>
<protein>
    <submittedName>
        <fullName evidence="2">Uncharacterized protein</fullName>
    </submittedName>
</protein>